<dbReference type="EMBL" id="JAGSOG010000226">
    <property type="protein sequence ID" value="MBR7837730.1"/>
    <property type="molecule type" value="Genomic_DNA"/>
</dbReference>
<evidence type="ECO:0000256" key="4">
    <source>
        <dbReference type="PROSITE-ProRule" id="PRU00335"/>
    </source>
</evidence>
<keyword evidence="7" id="KW-1185">Reference proteome</keyword>
<dbReference type="InterPro" id="IPR009057">
    <property type="entry name" value="Homeodomain-like_sf"/>
</dbReference>
<feature type="non-terminal residue" evidence="6">
    <location>
        <position position="196"/>
    </location>
</feature>
<gene>
    <name evidence="6" type="ORF">KDL01_30920</name>
</gene>
<proteinExistence type="predicted"/>
<dbReference type="GO" id="GO:0003700">
    <property type="term" value="F:DNA-binding transcription factor activity"/>
    <property type="evidence" value="ECO:0007669"/>
    <property type="project" value="TreeGrafter"/>
</dbReference>
<dbReference type="SUPFAM" id="SSF48498">
    <property type="entry name" value="Tetracyclin repressor-like, C-terminal domain"/>
    <property type="match status" value="1"/>
</dbReference>
<dbReference type="PANTHER" id="PTHR30055">
    <property type="entry name" value="HTH-TYPE TRANSCRIPTIONAL REGULATOR RUTR"/>
    <property type="match status" value="1"/>
</dbReference>
<evidence type="ECO:0000259" key="5">
    <source>
        <dbReference type="PROSITE" id="PS50977"/>
    </source>
</evidence>
<organism evidence="6 7">
    <name type="scientific">Actinospica durhamensis</name>
    <dbReference type="NCBI Taxonomy" id="1508375"/>
    <lineage>
        <taxon>Bacteria</taxon>
        <taxon>Bacillati</taxon>
        <taxon>Actinomycetota</taxon>
        <taxon>Actinomycetes</taxon>
        <taxon>Catenulisporales</taxon>
        <taxon>Actinospicaceae</taxon>
        <taxon>Actinospica</taxon>
    </lineage>
</organism>
<dbReference type="Proteomes" id="UP000675781">
    <property type="component" value="Unassembled WGS sequence"/>
</dbReference>
<keyword evidence="1" id="KW-0805">Transcription regulation</keyword>
<evidence type="ECO:0000313" key="7">
    <source>
        <dbReference type="Proteomes" id="UP000675781"/>
    </source>
</evidence>
<dbReference type="PRINTS" id="PR00455">
    <property type="entry name" value="HTHTETR"/>
</dbReference>
<name>A0A941EU69_9ACTN</name>
<dbReference type="InterPro" id="IPR001647">
    <property type="entry name" value="HTH_TetR"/>
</dbReference>
<keyword evidence="2 4" id="KW-0238">DNA-binding</keyword>
<dbReference type="AlphaFoldDB" id="A0A941EU69"/>
<feature type="DNA-binding region" description="H-T-H motif" evidence="4">
    <location>
        <begin position="40"/>
        <end position="59"/>
    </location>
</feature>
<reference evidence="6" key="1">
    <citation type="submission" date="2021-04" db="EMBL/GenBank/DDBJ databases">
        <title>Genome based classification of Actinospica acidithermotolerans sp. nov., an actinobacterium isolated from an Indonesian hot spring.</title>
        <authorList>
            <person name="Kusuma A.B."/>
            <person name="Putra K.E."/>
            <person name="Nafisah S."/>
            <person name="Loh J."/>
            <person name="Nouioui I."/>
            <person name="Goodfellow M."/>
        </authorList>
    </citation>
    <scope>NUCLEOTIDE SEQUENCE</scope>
    <source>
        <strain evidence="6">CSCA 57</strain>
    </source>
</reference>
<dbReference type="Gene3D" id="1.10.357.10">
    <property type="entry name" value="Tetracycline Repressor, domain 2"/>
    <property type="match status" value="1"/>
</dbReference>
<dbReference type="GO" id="GO:0000976">
    <property type="term" value="F:transcription cis-regulatory region binding"/>
    <property type="evidence" value="ECO:0007669"/>
    <property type="project" value="TreeGrafter"/>
</dbReference>
<keyword evidence="3" id="KW-0804">Transcription</keyword>
<dbReference type="Pfam" id="PF21597">
    <property type="entry name" value="TetR_C_43"/>
    <property type="match status" value="1"/>
</dbReference>
<evidence type="ECO:0000256" key="2">
    <source>
        <dbReference type="ARBA" id="ARBA00023125"/>
    </source>
</evidence>
<dbReference type="SUPFAM" id="SSF46689">
    <property type="entry name" value="Homeodomain-like"/>
    <property type="match status" value="1"/>
</dbReference>
<dbReference type="RefSeq" id="WP_212532197.1">
    <property type="nucleotide sequence ID" value="NZ_JAGSOG010000226.1"/>
</dbReference>
<dbReference type="PANTHER" id="PTHR30055:SF234">
    <property type="entry name" value="HTH-TYPE TRANSCRIPTIONAL REGULATOR BETI"/>
    <property type="match status" value="1"/>
</dbReference>
<comment type="caution">
    <text evidence="6">The sequence shown here is derived from an EMBL/GenBank/DDBJ whole genome shotgun (WGS) entry which is preliminary data.</text>
</comment>
<protein>
    <submittedName>
        <fullName evidence="6">TetR/AcrR family transcriptional regulator</fullName>
    </submittedName>
</protein>
<evidence type="ECO:0000313" key="6">
    <source>
        <dbReference type="EMBL" id="MBR7837730.1"/>
    </source>
</evidence>
<accession>A0A941EU69</accession>
<dbReference type="InterPro" id="IPR036271">
    <property type="entry name" value="Tet_transcr_reg_TetR-rel_C_sf"/>
</dbReference>
<sequence>MNQGYATTRTRPLRRDAERNRLLILRAARTVFAQRGFEATLDEVAREAGLGVGTVYRRFPNRDALIDALFEDGLQEIVRIVEQAQAAPRAWDGLRHFMTSVLEMQTADRGLRDVMLSRRAPHEGHDVIADHLKPPLDSLVRRAQQEGDLREDLTATDIGVLEVAVLGAAEFTAQAAPGVWHRYLAIVLDGMRAPHD</sequence>
<dbReference type="Pfam" id="PF00440">
    <property type="entry name" value="TetR_N"/>
    <property type="match status" value="1"/>
</dbReference>
<dbReference type="InterPro" id="IPR049445">
    <property type="entry name" value="TetR_SbtR-like_C"/>
</dbReference>
<evidence type="ECO:0000256" key="1">
    <source>
        <dbReference type="ARBA" id="ARBA00023015"/>
    </source>
</evidence>
<dbReference type="InterPro" id="IPR050109">
    <property type="entry name" value="HTH-type_TetR-like_transc_reg"/>
</dbReference>
<evidence type="ECO:0000256" key="3">
    <source>
        <dbReference type="ARBA" id="ARBA00023163"/>
    </source>
</evidence>
<dbReference type="PROSITE" id="PS50977">
    <property type="entry name" value="HTH_TETR_2"/>
    <property type="match status" value="1"/>
</dbReference>
<feature type="domain" description="HTH tetR-type" evidence="5">
    <location>
        <begin position="18"/>
        <end position="77"/>
    </location>
</feature>